<keyword evidence="8" id="KW-0401">Integrin</keyword>
<evidence type="ECO:0000256" key="9">
    <source>
        <dbReference type="ARBA" id="ARBA00023136"/>
    </source>
</evidence>
<dbReference type="GO" id="GO:0005178">
    <property type="term" value="F:integrin binding"/>
    <property type="evidence" value="ECO:0007669"/>
    <property type="project" value="TreeGrafter"/>
</dbReference>
<evidence type="ECO:0000313" key="15">
    <source>
        <dbReference type="Proteomes" id="UP000887565"/>
    </source>
</evidence>
<dbReference type="Gene3D" id="3.30.1680.10">
    <property type="entry name" value="ligand-binding face of the semaphorins, domain 2"/>
    <property type="match status" value="1"/>
</dbReference>
<proteinExistence type="inferred from homology"/>
<comment type="similarity">
    <text evidence="2">Belongs to the integrin beta chain family.</text>
</comment>
<name>A0A915HMP9_ROMCU</name>
<evidence type="ECO:0000259" key="14">
    <source>
        <dbReference type="Pfam" id="PF23105"/>
    </source>
</evidence>
<dbReference type="PANTHER" id="PTHR10082:SF60">
    <property type="entry name" value="INTEGRIN BETA-PS"/>
    <property type="match status" value="1"/>
</dbReference>
<feature type="domain" description="Integrin beta epidermal growth factor-like" evidence="14">
    <location>
        <begin position="126"/>
        <end position="170"/>
    </location>
</feature>
<evidence type="ECO:0000256" key="5">
    <source>
        <dbReference type="ARBA" id="ARBA00022729"/>
    </source>
</evidence>
<dbReference type="GO" id="GO:0007160">
    <property type="term" value="P:cell-matrix adhesion"/>
    <property type="evidence" value="ECO:0007669"/>
    <property type="project" value="TreeGrafter"/>
</dbReference>
<dbReference type="FunFam" id="2.10.25.10:FF:000098">
    <property type="entry name" value="Integrin beta"/>
    <property type="match status" value="1"/>
</dbReference>
<dbReference type="InterPro" id="IPR057073">
    <property type="entry name" value="EGF_integrin_2"/>
</dbReference>
<evidence type="ECO:0000259" key="13">
    <source>
        <dbReference type="Pfam" id="PF17205"/>
    </source>
</evidence>
<evidence type="ECO:0000313" key="16">
    <source>
        <dbReference type="WBParaSite" id="nRc.2.0.1.t03233-RA"/>
    </source>
</evidence>
<protein>
    <submittedName>
        <fullName evidence="16">Integrin beta-like protein 1</fullName>
    </submittedName>
</protein>
<dbReference type="WBParaSite" id="nRc.2.0.1.t03233-RA">
    <property type="protein sequence ID" value="nRc.2.0.1.t03233-RA"/>
    <property type="gene ID" value="nRc.2.0.1.g03233"/>
</dbReference>
<dbReference type="GO" id="GO:0016477">
    <property type="term" value="P:cell migration"/>
    <property type="evidence" value="ECO:0007669"/>
    <property type="project" value="TreeGrafter"/>
</dbReference>
<evidence type="ECO:0000256" key="11">
    <source>
        <dbReference type="ARBA" id="ARBA00023180"/>
    </source>
</evidence>
<keyword evidence="7" id="KW-1133">Transmembrane helix</keyword>
<dbReference type="GO" id="GO:0098609">
    <property type="term" value="P:cell-cell adhesion"/>
    <property type="evidence" value="ECO:0007669"/>
    <property type="project" value="TreeGrafter"/>
</dbReference>
<evidence type="ECO:0000256" key="2">
    <source>
        <dbReference type="ARBA" id="ARBA00007449"/>
    </source>
</evidence>
<dbReference type="Pfam" id="PF17205">
    <property type="entry name" value="PSI_integrin"/>
    <property type="match status" value="1"/>
</dbReference>
<dbReference type="PROSITE" id="PS52047">
    <property type="entry name" value="I_EGF_2"/>
    <property type="match status" value="1"/>
</dbReference>
<evidence type="ECO:0000256" key="10">
    <source>
        <dbReference type="ARBA" id="ARBA00023157"/>
    </source>
</evidence>
<dbReference type="GO" id="GO:0009986">
    <property type="term" value="C:cell surface"/>
    <property type="evidence" value="ECO:0007669"/>
    <property type="project" value="TreeGrafter"/>
</dbReference>
<dbReference type="GO" id="GO:0030334">
    <property type="term" value="P:regulation of cell migration"/>
    <property type="evidence" value="ECO:0007669"/>
    <property type="project" value="UniProtKB-ARBA"/>
</dbReference>
<feature type="domain" description="Integrin beta N-terminal" evidence="13">
    <location>
        <begin position="25"/>
        <end position="69"/>
    </location>
</feature>
<evidence type="ECO:0000256" key="1">
    <source>
        <dbReference type="ARBA" id="ARBA00004251"/>
    </source>
</evidence>
<dbReference type="GO" id="GO:0033627">
    <property type="term" value="P:cell adhesion mediated by integrin"/>
    <property type="evidence" value="ECO:0007669"/>
    <property type="project" value="TreeGrafter"/>
</dbReference>
<keyword evidence="3" id="KW-1003">Cell membrane</keyword>
<evidence type="ECO:0000256" key="12">
    <source>
        <dbReference type="SAM" id="SignalP"/>
    </source>
</evidence>
<dbReference type="Gene3D" id="2.10.25.10">
    <property type="entry name" value="Laminin"/>
    <property type="match status" value="3"/>
</dbReference>
<keyword evidence="6" id="KW-0677">Repeat</keyword>
<dbReference type="GO" id="GO:0005925">
    <property type="term" value="C:focal adhesion"/>
    <property type="evidence" value="ECO:0007669"/>
    <property type="project" value="TreeGrafter"/>
</dbReference>
<feature type="signal peptide" evidence="12">
    <location>
        <begin position="1"/>
        <end position="18"/>
    </location>
</feature>
<keyword evidence="9" id="KW-0472">Membrane</keyword>
<comment type="subcellular location">
    <subcellularLocation>
        <location evidence="1">Cell membrane</location>
        <topology evidence="1">Single-pass type I membrane protein</topology>
    </subcellularLocation>
</comment>
<dbReference type="Pfam" id="PF23106">
    <property type="entry name" value="EGF_Teneurin"/>
    <property type="match status" value="1"/>
</dbReference>
<keyword evidence="15" id="KW-1185">Reference proteome</keyword>
<evidence type="ECO:0000256" key="8">
    <source>
        <dbReference type="ARBA" id="ARBA00023037"/>
    </source>
</evidence>
<accession>A0A915HMP9</accession>
<dbReference type="Proteomes" id="UP000887565">
    <property type="component" value="Unplaced"/>
</dbReference>
<evidence type="ECO:0000256" key="4">
    <source>
        <dbReference type="ARBA" id="ARBA00022692"/>
    </source>
</evidence>
<feature type="chain" id="PRO_5037641484" evidence="12">
    <location>
        <begin position="19"/>
        <end position="211"/>
    </location>
</feature>
<dbReference type="Pfam" id="PF23105">
    <property type="entry name" value="EGF_integrin"/>
    <property type="match status" value="1"/>
</dbReference>
<keyword evidence="5 12" id="KW-0732">Signal</keyword>
<dbReference type="SUPFAM" id="SSF103575">
    <property type="entry name" value="Plexin repeat"/>
    <property type="match status" value="1"/>
</dbReference>
<dbReference type="InterPro" id="IPR015812">
    <property type="entry name" value="Integrin_bsu"/>
</dbReference>
<dbReference type="AlphaFoldDB" id="A0A915HMP9"/>
<evidence type="ECO:0000256" key="7">
    <source>
        <dbReference type="ARBA" id="ARBA00022989"/>
    </source>
</evidence>
<dbReference type="GO" id="GO:0008305">
    <property type="term" value="C:integrin complex"/>
    <property type="evidence" value="ECO:0007669"/>
    <property type="project" value="TreeGrafter"/>
</dbReference>
<keyword evidence="4" id="KW-0812">Transmembrane</keyword>
<keyword evidence="11" id="KW-0325">Glycoprotein</keyword>
<keyword evidence="10" id="KW-1015">Disulfide bond</keyword>
<evidence type="ECO:0000256" key="6">
    <source>
        <dbReference type="ARBA" id="ARBA00022737"/>
    </source>
</evidence>
<dbReference type="GO" id="GO:0007229">
    <property type="term" value="P:integrin-mediated signaling pathway"/>
    <property type="evidence" value="ECO:0007669"/>
    <property type="project" value="UniProtKB-KW"/>
</dbReference>
<reference evidence="16" key="1">
    <citation type="submission" date="2022-11" db="UniProtKB">
        <authorList>
            <consortium name="WormBaseParasite"/>
        </authorList>
    </citation>
    <scope>IDENTIFICATION</scope>
</reference>
<dbReference type="SUPFAM" id="SSF57196">
    <property type="entry name" value="EGF/Laminin"/>
    <property type="match status" value="1"/>
</dbReference>
<dbReference type="PANTHER" id="PTHR10082">
    <property type="entry name" value="INTEGRIN BETA SUBUNIT"/>
    <property type="match status" value="1"/>
</dbReference>
<organism evidence="15 16">
    <name type="scientific">Romanomermis culicivorax</name>
    <name type="common">Nematode worm</name>
    <dbReference type="NCBI Taxonomy" id="13658"/>
    <lineage>
        <taxon>Eukaryota</taxon>
        <taxon>Metazoa</taxon>
        <taxon>Ecdysozoa</taxon>
        <taxon>Nematoda</taxon>
        <taxon>Enoplea</taxon>
        <taxon>Dorylaimia</taxon>
        <taxon>Mermithida</taxon>
        <taxon>Mermithoidea</taxon>
        <taxon>Mermithidae</taxon>
        <taxon>Romanomermis</taxon>
    </lineage>
</organism>
<dbReference type="FunFam" id="2.10.25.10:FF:000155">
    <property type="entry name" value="Integrin beta"/>
    <property type="match status" value="1"/>
</dbReference>
<sequence>MFIWLVSLALIFFLTADSTPVCPHETTNERCSTCINSNLCAWCKAKNFASGGNSSRCDTYERLLERGCPIDMIEHSKLNNTTTASRSERCHFHGIWACDGCHCDEGFIGKYCECQIDSTTNTTAEMDKLCMINEDTTQPLCSGNGVCVCGRCQCMRRPNAKEIFYGRFCECDNFNCPRSRRLICSDHGHCDCGTCICEIGWKGPACELPDH</sequence>
<dbReference type="InterPro" id="IPR033760">
    <property type="entry name" value="Integrin_beta_N"/>
</dbReference>
<evidence type="ECO:0000256" key="3">
    <source>
        <dbReference type="ARBA" id="ARBA00022475"/>
    </source>
</evidence>